<evidence type="ECO:0000256" key="4">
    <source>
        <dbReference type="ARBA" id="ARBA00022729"/>
    </source>
</evidence>
<dbReference type="Gene3D" id="3.20.20.80">
    <property type="entry name" value="Glycosidases"/>
    <property type="match status" value="1"/>
</dbReference>
<evidence type="ECO:0000259" key="8">
    <source>
        <dbReference type="Pfam" id="PF17189"/>
    </source>
</evidence>
<name>B4PNW1_DROYA</name>
<keyword evidence="5 6" id="KW-0378">Hydrolase</keyword>
<keyword evidence="6 9" id="KW-0326">Glycosidase</keyword>
<dbReference type="FunFam" id="3.20.20.80:FF:000109">
    <property type="entry name" value="Glucosylceramidase 3"/>
    <property type="match status" value="1"/>
</dbReference>
<dbReference type="GO" id="GO:0034620">
    <property type="term" value="P:cellular response to unfolded protein"/>
    <property type="evidence" value="ECO:0007669"/>
    <property type="project" value="EnsemblMetazoa"/>
</dbReference>
<dbReference type="HOGENOM" id="CLU_014379_1_2_1"/>
<dbReference type="AlphaFoldDB" id="B4PNW1"/>
<dbReference type="Proteomes" id="UP000002282">
    <property type="component" value="Chromosome 3R"/>
</dbReference>
<sequence>MSLSEPQVARLPANTSSCVCQIPRCQSGGSVPSERSMGKMFASRGILVLAVLLVSLIGGQSESIPCKLKDEQHGKVCVCTADYCDYLENPVLTDENDWFLISSSKQGLRFSTTTDKFGKQEKITVQDYVEPMQETANATILSRLLDKLVADAFTLESRESSITRTVSLRLDRSKTHQKMVGFGGSYTGAVEYLVDNFKRSELADHLYKSYYGEDGLGFNLMRVSIGGCDFDLEPWSYAEEEGDTLLSDMDELNAHDVKRVAQIKRLIEVSGVKNLLVKGAAWSSPPWMKTNNRWTGFGRLKRAYYQTWADYHLRWLRLMEDNGIPIWAISTGNEPLNGVFFMYFVKFMSLGWTPQTQAIWLNDHLGPTIRNSEFKDIILFGNDDQRYSFPHWFKMMNRTRPNSIDYLNGLSLHWYWDEIFGNSFIEQTTEYAPDKILIVSESCIGDKPWQAAAPLLGSWERAEKYARDYLSNIKLGFHGWIDWNICLDEMGGPNYVDNTVDAPVIVNTTTFEEFYKQPMFYAIGHFSKLVPEGSVRIDAVPSNVNLDSVAFLRPDNKIAAVLFNSGRADLDITLVDSIRGQFVVNVPAKSIHTLLYS</sequence>
<comment type="catalytic activity">
    <reaction evidence="1">
        <text>a beta-D-glucosyl-(1&lt;-&gt;1')-N-acylsphing-4-enine + H2O = an N-acylsphing-4-enine + D-glucose</text>
        <dbReference type="Rhea" id="RHEA:13269"/>
        <dbReference type="ChEBI" id="CHEBI:4167"/>
        <dbReference type="ChEBI" id="CHEBI:15377"/>
        <dbReference type="ChEBI" id="CHEBI:22801"/>
        <dbReference type="ChEBI" id="CHEBI:52639"/>
        <dbReference type="EC" id="3.2.1.45"/>
    </reaction>
    <physiologicalReaction direction="left-to-right" evidence="1">
        <dbReference type="Rhea" id="RHEA:13270"/>
    </physiologicalReaction>
</comment>
<feature type="domain" description="Glycosyl hydrolase family 30 TIM-barrel" evidence="7">
    <location>
        <begin position="181"/>
        <end position="529"/>
    </location>
</feature>
<evidence type="ECO:0000313" key="10">
    <source>
        <dbReference type="Proteomes" id="UP000002282"/>
    </source>
</evidence>
<evidence type="ECO:0000256" key="5">
    <source>
        <dbReference type="ARBA" id="ARBA00022801"/>
    </source>
</evidence>
<dbReference type="InterPro" id="IPR001139">
    <property type="entry name" value="Glyco_hydro_30"/>
</dbReference>
<organism evidence="9 10">
    <name type="scientific">Drosophila yakuba</name>
    <name type="common">Fruit fly</name>
    <dbReference type="NCBI Taxonomy" id="7245"/>
    <lineage>
        <taxon>Eukaryota</taxon>
        <taxon>Metazoa</taxon>
        <taxon>Ecdysozoa</taxon>
        <taxon>Arthropoda</taxon>
        <taxon>Hexapoda</taxon>
        <taxon>Insecta</taxon>
        <taxon>Pterygota</taxon>
        <taxon>Neoptera</taxon>
        <taxon>Endopterygota</taxon>
        <taxon>Diptera</taxon>
        <taxon>Brachycera</taxon>
        <taxon>Muscomorpha</taxon>
        <taxon>Ephydroidea</taxon>
        <taxon>Drosophilidae</taxon>
        <taxon>Drosophila</taxon>
        <taxon>Sophophora</taxon>
    </lineage>
</organism>
<evidence type="ECO:0000313" key="9">
    <source>
        <dbReference type="EMBL" id="EDW98171.2"/>
    </source>
</evidence>
<keyword evidence="4" id="KW-0732">Signal</keyword>
<evidence type="ECO:0000259" key="7">
    <source>
        <dbReference type="Pfam" id="PF02055"/>
    </source>
</evidence>
<dbReference type="GO" id="GO:0006680">
    <property type="term" value="P:glucosylceramide catabolic process"/>
    <property type="evidence" value="ECO:0007669"/>
    <property type="project" value="TreeGrafter"/>
</dbReference>
<dbReference type="Pfam" id="PF17189">
    <property type="entry name" value="Glyco_hydro_30C"/>
    <property type="match status" value="1"/>
</dbReference>
<dbReference type="InterPro" id="IPR013780">
    <property type="entry name" value="Glyco_hydro_b"/>
</dbReference>
<accession>B4PNW1</accession>
<dbReference type="GO" id="GO:0008344">
    <property type="term" value="P:adult locomotory behavior"/>
    <property type="evidence" value="ECO:0007669"/>
    <property type="project" value="EnsemblMetazoa"/>
</dbReference>
<dbReference type="OrthoDB" id="2160638at2759"/>
<dbReference type="eggNOG" id="KOG2566">
    <property type="taxonomic scope" value="Eukaryota"/>
</dbReference>
<dbReference type="SUPFAM" id="SSF51445">
    <property type="entry name" value="(Trans)glycosidases"/>
    <property type="match status" value="1"/>
</dbReference>
<dbReference type="SMR" id="B4PNW1"/>
<dbReference type="GO" id="GO:0008340">
    <property type="term" value="P:determination of adult lifespan"/>
    <property type="evidence" value="ECO:0007669"/>
    <property type="project" value="EnsemblMetazoa"/>
</dbReference>
<dbReference type="KEGG" id="dya:Dyak_GE10384"/>
<reference evidence="9 10" key="1">
    <citation type="journal article" date="2007" name="Nature">
        <title>Evolution of genes and genomes on the Drosophila phylogeny.</title>
        <authorList>
            <consortium name="Drosophila 12 Genomes Consortium"/>
            <person name="Clark A.G."/>
            <person name="Eisen M.B."/>
            <person name="Smith D.R."/>
            <person name="Bergman C.M."/>
            <person name="Oliver B."/>
            <person name="Markow T.A."/>
            <person name="Kaufman T.C."/>
            <person name="Kellis M."/>
            <person name="Gelbart W."/>
            <person name="Iyer V.N."/>
            <person name="Pollard D.A."/>
            <person name="Sackton T.B."/>
            <person name="Larracuente A.M."/>
            <person name="Singh N.D."/>
            <person name="Abad J.P."/>
            <person name="Abt D.N."/>
            <person name="Adryan B."/>
            <person name="Aguade M."/>
            <person name="Akashi H."/>
            <person name="Anderson W.W."/>
            <person name="Aquadro C.F."/>
            <person name="Ardell D.H."/>
            <person name="Arguello R."/>
            <person name="Artieri C.G."/>
            <person name="Barbash D.A."/>
            <person name="Barker D."/>
            <person name="Barsanti P."/>
            <person name="Batterham P."/>
            <person name="Batzoglou S."/>
            <person name="Begun D."/>
            <person name="Bhutkar A."/>
            <person name="Blanco E."/>
            <person name="Bosak S.A."/>
            <person name="Bradley R.K."/>
            <person name="Brand A.D."/>
            <person name="Brent M.R."/>
            <person name="Brooks A.N."/>
            <person name="Brown R.H."/>
            <person name="Butlin R.K."/>
            <person name="Caggese C."/>
            <person name="Calvi B.R."/>
            <person name="Bernardo de Carvalho A."/>
            <person name="Caspi A."/>
            <person name="Castrezana S."/>
            <person name="Celniker S.E."/>
            <person name="Chang J.L."/>
            <person name="Chapple C."/>
            <person name="Chatterji S."/>
            <person name="Chinwalla A."/>
            <person name="Civetta A."/>
            <person name="Clifton S.W."/>
            <person name="Comeron J.M."/>
            <person name="Costello J.C."/>
            <person name="Coyne J.A."/>
            <person name="Daub J."/>
            <person name="David R.G."/>
            <person name="Delcher A.L."/>
            <person name="Delehaunty K."/>
            <person name="Do C.B."/>
            <person name="Ebling H."/>
            <person name="Edwards K."/>
            <person name="Eickbush T."/>
            <person name="Evans J.D."/>
            <person name="Filipski A."/>
            <person name="Findeiss S."/>
            <person name="Freyhult E."/>
            <person name="Fulton L."/>
            <person name="Fulton R."/>
            <person name="Garcia A.C."/>
            <person name="Gardiner A."/>
            <person name="Garfield D.A."/>
            <person name="Garvin B.E."/>
            <person name="Gibson G."/>
            <person name="Gilbert D."/>
            <person name="Gnerre S."/>
            <person name="Godfrey J."/>
            <person name="Good R."/>
            <person name="Gotea V."/>
            <person name="Gravely B."/>
            <person name="Greenberg A.J."/>
            <person name="Griffiths-Jones S."/>
            <person name="Gross S."/>
            <person name="Guigo R."/>
            <person name="Gustafson E.A."/>
            <person name="Haerty W."/>
            <person name="Hahn M.W."/>
            <person name="Halligan D.L."/>
            <person name="Halpern A.L."/>
            <person name="Halter G.M."/>
            <person name="Han M.V."/>
            <person name="Heger A."/>
            <person name="Hillier L."/>
            <person name="Hinrichs A.S."/>
            <person name="Holmes I."/>
            <person name="Hoskins R.A."/>
            <person name="Hubisz M.J."/>
            <person name="Hultmark D."/>
            <person name="Huntley M.A."/>
            <person name="Jaffe D.B."/>
            <person name="Jagadeeshan S."/>
            <person name="Jeck W.R."/>
            <person name="Johnson J."/>
            <person name="Jones C.D."/>
            <person name="Jordan W.C."/>
            <person name="Karpen G.H."/>
            <person name="Kataoka E."/>
            <person name="Keightley P.D."/>
            <person name="Kheradpour P."/>
            <person name="Kirkness E.F."/>
            <person name="Koerich L.B."/>
            <person name="Kristiansen K."/>
            <person name="Kudrna D."/>
            <person name="Kulathinal R.J."/>
            <person name="Kumar S."/>
            <person name="Kwok R."/>
            <person name="Lander E."/>
            <person name="Langley C.H."/>
            <person name="Lapoint R."/>
            <person name="Lazzaro B.P."/>
            <person name="Lee S.J."/>
            <person name="Levesque L."/>
            <person name="Li R."/>
            <person name="Lin C.F."/>
            <person name="Lin M.F."/>
            <person name="Lindblad-Toh K."/>
            <person name="Llopart A."/>
            <person name="Long M."/>
            <person name="Low L."/>
            <person name="Lozovsky E."/>
            <person name="Lu J."/>
            <person name="Luo M."/>
            <person name="Machado C.A."/>
            <person name="Makalowski W."/>
            <person name="Marzo M."/>
            <person name="Matsuda M."/>
            <person name="Matzkin L."/>
            <person name="McAllister B."/>
            <person name="McBride C.S."/>
            <person name="McKernan B."/>
            <person name="McKernan K."/>
            <person name="Mendez-Lago M."/>
            <person name="Minx P."/>
            <person name="Mollenhauer M.U."/>
            <person name="Montooth K."/>
            <person name="Mount S.M."/>
            <person name="Mu X."/>
            <person name="Myers E."/>
            <person name="Negre B."/>
            <person name="Newfeld S."/>
            <person name="Nielsen R."/>
            <person name="Noor M.A."/>
            <person name="O'Grady P."/>
            <person name="Pachter L."/>
            <person name="Papaceit M."/>
            <person name="Parisi M.J."/>
            <person name="Parisi M."/>
            <person name="Parts L."/>
            <person name="Pedersen J.S."/>
            <person name="Pesole G."/>
            <person name="Phillippy A.M."/>
            <person name="Ponting C.P."/>
            <person name="Pop M."/>
            <person name="Porcelli D."/>
            <person name="Powell J.R."/>
            <person name="Prohaska S."/>
            <person name="Pruitt K."/>
            <person name="Puig M."/>
            <person name="Quesneville H."/>
            <person name="Ram K.R."/>
            <person name="Rand D."/>
            <person name="Rasmussen M.D."/>
            <person name="Reed L.K."/>
            <person name="Reenan R."/>
            <person name="Reily A."/>
            <person name="Remington K.A."/>
            <person name="Rieger T.T."/>
            <person name="Ritchie M.G."/>
            <person name="Robin C."/>
            <person name="Rogers Y.H."/>
            <person name="Rohde C."/>
            <person name="Rozas J."/>
            <person name="Rubenfield M.J."/>
            <person name="Ruiz A."/>
            <person name="Russo S."/>
            <person name="Salzberg S.L."/>
            <person name="Sanchez-Gracia A."/>
            <person name="Saranga D.J."/>
            <person name="Sato H."/>
            <person name="Schaeffer S.W."/>
            <person name="Schatz M.C."/>
            <person name="Schlenke T."/>
            <person name="Schwartz R."/>
            <person name="Segarra C."/>
            <person name="Singh R.S."/>
            <person name="Sirot L."/>
            <person name="Sirota M."/>
            <person name="Sisneros N.B."/>
            <person name="Smith C.D."/>
            <person name="Smith T.F."/>
            <person name="Spieth J."/>
            <person name="Stage D.E."/>
            <person name="Stark A."/>
            <person name="Stephan W."/>
            <person name="Strausberg R.L."/>
            <person name="Strempel S."/>
            <person name="Sturgill D."/>
            <person name="Sutton G."/>
            <person name="Sutton G.G."/>
            <person name="Tao W."/>
            <person name="Teichmann S."/>
            <person name="Tobari Y.N."/>
            <person name="Tomimura Y."/>
            <person name="Tsolas J.M."/>
            <person name="Valente V.L."/>
            <person name="Venter E."/>
            <person name="Venter J.C."/>
            <person name="Vicario S."/>
            <person name="Vieira F.G."/>
            <person name="Vilella A.J."/>
            <person name="Villasante A."/>
            <person name="Walenz B."/>
            <person name="Wang J."/>
            <person name="Wasserman M."/>
            <person name="Watts T."/>
            <person name="Wilson D."/>
            <person name="Wilson R.K."/>
            <person name="Wing R.A."/>
            <person name="Wolfner M.F."/>
            <person name="Wong A."/>
            <person name="Wong G.K."/>
            <person name="Wu C.I."/>
            <person name="Wu G."/>
            <person name="Yamamoto D."/>
            <person name="Yang H.P."/>
            <person name="Yang S.P."/>
            <person name="Yorke J.A."/>
            <person name="Yoshida K."/>
            <person name="Zdobnov E."/>
            <person name="Zhang P."/>
            <person name="Zhang Y."/>
            <person name="Zimin A.V."/>
            <person name="Baldwin J."/>
            <person name="Abdouelleil A."/>
            <person name="Abdulkadir J."/>
            <person name="Abebe A."/>
            <person name="Abera B."/>
            <person name="Abreu J."/>
            <person name="Acer S.C."/>
            <person name="Aftuck L."/>
            <person name="Alexander A."/>
            <person name="An P."/>
            <person name="Anderson E."/>
            <person name="Anderson S."/>
            <person name="Arachi H."/>
            <person name="Azer M."/>
            <person name="Bachantsang P."/>
            <person name="Barry A."/>
            <person name="Bayul T."/>
            <person name="Berlin A."/>
            <person name="Bessette D."/>
            <person name="Bloom T."/>
            <person name="Blye J."/>
            <person name="Boguslavskiy L."/>
            <person name="Bonnet C."/>
            <person name="Boukhgalter B."/>
            <person name="Bourzgui I."/>
            <person name="Brown A."/>
            <person name="Cahill P."/>
            <person name="Channer S."/>
            <person name="Cheshatsang Y."/>
            <person name="Chuda L."/>
            <person name="Citroen M."/>
            <person name="Collymore A."/>
            <person name="Cooke P."/>
            <person name="Costello M."/>
            <person name="D'Aco K."/>
            <person name="Daza R."/>
            <person name="De Haan G."/>
            <person name="DeGray S."/>
            <person name="DeMaso C."/>
            <person name="Dhargay N."/>
            <person name="Dooley K."/>
            <person name="Dooley E."/>
            <person name="Doricent M."/>
            <person name="Dorje P."/>
            <person name="Dorjee K."/>
            <person name="Dupes A."/>
            <person name="Elong R."/>
            <person name="Falk J."/>
            <person name="Farina A."/>
            <person name="Faro S."/>
            <person name="Ferguson D."/>
            <person name="Fisher S."/>
            <person name="Foley C.D."/>
            <person name="Franke A."/>
            <person name="Friedrich D."/>
            <person name="Gadbois L."/>
            <person name="Gearin G."/>
            <person name="Gearin C.R."/>
            <person name="Giannoukos G."/>
            <person name="Goode T."/>
            <person name="Graham J."/>
            <person name="Grandbois E."/>
            <person name="Grewal S."/>
            <person name="Gyaltsen K."/>
            <person name="Hafez N."/>
            <person name="Hagos B."/>
            <person name="Hall J."/>
            <person name="Henson C."/>
            <person name="Hollinger A."/>
            <person name="Honan T."/>
            <person name="Huard M.D."/>
            <person name="Hughes L."/>
            <person name="Hurhula B."/>
            <person name="Husby M.E."/>
            <person name="Kamat A."/>
            <person name="Kanga B."/>
            <person name="Kashin S."/>
            <person name="Khazanovich D."/>
            <person name="Kisner P."/>
            <person name="Lance K."/>
            <person name="Lara M."/>
            <person name="Lee W."/>
            <person name="Lennon N."/>
            <person name="Letendre F."/>
            <person name="LeVine R."/>
            <person name="Lipovsky A."/>
            <person name="Liu X."/>
            <person name="Liu J."/>
            <person name="Liu S."/>
            <person name="Lokyitsang T."/>
            <person name="Lokyitsang Y."/>
            <person name="Lubonja R."/>
            <person name="Lui A."/>
            <person name="MacDonald P."/>
            <person name="Magnisalis V."/>
            <person name="Maru K."/>
            <person name="Matthews C."/>
            <person name="McCusker W."/>
            <person name="McDonough S."/>
            <person name="Mehta T."/>
            <person name="Meldrim J."/>
            <person name="Meneus L."/>
            <person name="Mihai O."/>
            <person name="Mihalev A."/>
            <person name="Mihova T."/>
            <person name="Mittelman R."/>
            <person name="Mlenga V."/>
            <person name="Montmayeur A."/>
            <person name="Mulrain L."/>
            <person name="Navidi A."/>
            <person name="Naylor J."/>
            <person name="Negash T."/>
            <person name="Nguyen T."/>
            <person name="Nguyen N."/>
            <person name="Nicol R."/>
            <person name="Norbu C."/>
            <person name="Norbu N."/>
            <person name="Novod N."/>
            <person name="O'Neill B."/>
            <person name="Osman S."/>
            <person name="Markiewicz E."/>
            <person name="Oyono O.L."/>
            <person name="Patti C."/>
            <person name="Phunkhang P."/>
            <person name="Pierre F."/>
            <person name="Priest M."/>
            <person name="Raghuraman S."/>
            <person name="Rege F."/>
            <person name="Reyes R."/>
            <person name="Rise C."/>
            <person name="Rogov P."/>
            <person name="Ross K."/>
            <person name="Ryan E."/>
            <person name="Settipalli S."/>
            <person name="Shea T."/>
            <person name="Sherpa N."/>
            <person name="Shi L."/>
            <person name="Shih D."/>
            <person name="Sparrow T."/>
            <person name="Spaulding J."/>
            <person name="Stalker J."/>
            <person name="Stange-Thomann N."/>
            <person name="Stavropoulos S."/>
            <person name="Stone C."/>
            <person name="Strader C."/>
            <person name="Tesfaye S."/>
            <person name="Thomson T."/>
            <person name="Thoulutsang Y."/>
            <person name="Thoulutsang D."/>
            <person name="Topham K."/>
            <person name="Topping I."/>
            <person name="Tsamla T."/>
            <person name="Vassiliev H."/>
            <person name="Vo A."/>
            <person name="Wangchuk T."/>
            <person name="Wangdi T."/>
            <person name="Weiand M."/>
            <person name="Wilkinson J."/>
            <person name="Wilson A."/>
            <person name="Yadav S."/>
            <person name="Young G."/>
            <person name="Yu Q."/>
            <person name="Zembek L."/>
            <person name="Zhong D."/>
            <person name="Zimmer A."/>
            <person name="Zwirko Z."/>
            <person name="Jaffe D.B."/>
            <person name="Alvarez P."/>
            <person name="Brockman W."/>
            <person name="Butler J."/>
            <person name="Chin C."/>
            <person name="Gnerre S."/>
            <person name="Grabherr M."/>
            <person name="Kleber M."/>
            <person name="Mauceli E."/>
            <person name="MacCallum I."/>
        </authorList>
    </citation>
    <scope>NUCLEOTIDE SEQUENCE [LARGE SCALE GENOMIC DNA]</scope>
    <source>
        <strain evidence="10">Tai18E2 / Tucson 14021-0261.01</strain>
    </source>
</reference>
<evidence type="ECO:0000256" key="2">
    <source>
        <dbReference type="ARBA" id="ARBA00005382"/>
    </source>
</evidence>
<dbReference type="EC" id="3.2.1.45" evidence="3 6"/>
<keyword evidence="6" id="KW-0443">Lipid metabolism</keyword>
<proteinExistence type="inferred from homology"/>
<dbReference type="Pfam" id="PF02055">
    <property type="entry name" value="Glyco_hydro_30"/>
    <property type="match status" value="1"/>
</dbReference>
<dbReference type="InterPro" id="IPR017853">
    <property type="entry name" value="GH"/>
</dbReference>
<evidence type="ECO:0000256" key="1">
    <source>
        <dbReference type="ARBA" id="ARBA00001013"/>
    </source>
</evidence>
<comment type="similarity">
    <text evidence="2 6">Belongs to the glycosyl hydrolase 30 family.</text>
</comment>
<keyword evidence="6" id="KW-0746">Sphingolipid metabolism</keyword>
<dbReference type="GO" id="GO:0007613">
    <property type="term" value="P:memory"/>
    <property type="evidence" value="ECO:0007669"/>
    <property type="project" value="EnsemblMetazoa"/>
</dbReference>
<dbReference type="GO" id="GO:0016020">
    <property type="term" value="C:membrane"/>
    <property type="evidence" value="ECO:0007669"/>
    <property type="project" value="GOC"/>
</dbReference>
<keyword evidence="10" id="KW-1185">Reference proteome</keyword>
<reference evidence="9 10" key="2">
    <citation type="journal article" date="2007" name="PLoS Biol.">
        <title>Principles of genome evolution in the Drosophila melanogaster species group.</title>
        <authorList>
            <person name="Ranz J.M."/>
            <person name="Maurin D."/>
            <person name="Chan Y.S."/>
            <person name="von Grotthuss M."/>
            <person name="Hillier L.W."/>
            <person name="Roote J."/>
            <person name="Ashburner M."/>
            <person name="Bergman C.M."/>
        </authorList>
    </citation>
    <scope>NUCLEOTIDE SEQUENCE [LARGE SCALE GENOMIC DNA]</scope>
    <source>
        <strain evidence="10">Tai18E2 / Tucson 14021-0261.01</strain>
    </source>
</reference>
<protein>
    <recommendedName>
        <fullName evidence="3 6">Glucosylceramidase</fullName>
        <ecNumber evidence="3 6">3.2.1.45</ecNumber>
    </recommendedName>
</protein>
<dbReference type="InterPro" id="IPR033452">
    <property type="entry name" value="GH30_C"/>
</dbReference>
<evidence type="ECO:0000256" key="6">
    <source>
        <dbReference type="RuleBase" id="RU361188"/>
    </source>
</evidence>
<dbReference type="GO" id="GO:0070050">
    <property type="term" value="P:neuron cellular homeostasis"/>
    <property type="evidence" value="ECO:0007669"/>
    <property type="project" value="EnsemblMetazoa"/>
</dbReference>
<feature type="domain" description="Glycosyl hydrolase family 30 beta sandwich" evidence="8">
    <location>
        <begin position="533"/>
        <end position="594"/>
    </location>
</feature>
<dbReference type="GO" id="GO:0004348">
    <property type="term" value="F:glucosylceramidase activity"/>
    <property type="evidence" value="ECO:0007669"/>
    <property type="project" value="UniProtKB-EC"/>
</dbReference>
<dbReference type="EMBL" id="CM000160">
    <property type="protein sequence ID" value="EDW98171.2"/>
    <property type="molecule type" value="Genomic_DNA"/>
</dbReference>
<dbReference type="Gene3D" id="2.60.40.1180">
    <property type="entry name" value="Golgi alpha-mannosidase II"/>
    <property type="match status" value="1"/>
</dbReference>
<gene>
    <name evidence="9" type="primary">Dyak\GE10384</name>
    <name evidence="9" type="synonym">dyak_GLEANR_10313</name>
    <name evidence="9" type="synonym">GE10384</name>
    <name evidence="9" type="ORF">Dyak_GE10384</name>
</gene>
<dbReference type="PANTHER" id="PTHR11069:SF23">
    <property type="entry name" value="LYSOSOMAL ACID GLUCOSYLCERAMIDASE"/>
    <property type="match status" value="1"/>
</dbReference>
<dbReference type="PANTHER" id="PTHR11069">
    <property type="entry name" value="GLUCOSYLCERAMIDASE"/>
    <property type="match status" value="1"/>
</dbReference>
<dbReference type="InterPro" id="IPR033453">
    <property type="entry name" value="Glyco_hydro_30_TIM-barrel"/>
</dbReference>
<evidence type="ECO:0000256" key="3">
    <source>
        <dbReference type="ARBA" id="ARBA00012658"/>
    </source>
</evidence>